<dbReference type="EMBL" id="GG662865">
    <property type="protein sequence ID" value="EAR85977.1"/>
    <property type="molecule type" value="Genomic_DNA"/>
</dbReference>
<proteinExistence type="predicted"/>
<dbReference type="InParanoid" id="Q22L40"/>
<keyword evidence="3" id="KW-1185">Reference proteome</keyword>
<feature type="compositionally biased region" description="Polar residues" evidence="1">
    <location>
        <begin position="100"/>
        <end position="120"/>
    </location>
</feature>
<evidence type="ECO:0000313" key="3">
    <source>
        <dbReference type="Proteomes" id="UP000009168"/>
    </source>
</evidence>
<evidence type="ECO:0000256" key="1">
    <source>
        <dbReference type="SAM" id="MobiDB-lite"/>
    </source>
</evidence>
<dbReference type="KEGG" id="tet:TTHERM_01013130"/>
<dbReference type="GeneID" id="7835854"/>
<organism evidence="2 3">
    <name type="scientific">Tetrahymena thermophila (strain SB210)</name>
    <dbReference type="NCBI Taxonomy" id="312017"/>
    <lineage>
        <taxon>Eukaryota</taxon>
        <taxon>Sar</taxon>
        <taxon>Alveolata</taxon>
        <taxon>Ciliophora</taxon>
        <taxon>Intramacronucleata</taxon>
        <taxon>Oligohymenophorea</taxon>
        <taxon>Hymenostomatida</taxon>
        <taxon>Tetrahymenina</taxon>
        <taxon>Tetrahymenidae</taxon>
        <taxon>Tetrahymena</taxon>
    </lineage>
</organism>
<reference evidence="3" key="1">
    <citation type="journal article" date="2006" name="PLoS Biol.">
        <title>Macronuclear genome sequence of the ciliate Tetrahymena thermophila, a model eukaryote.</title>
        <authorList>
            <person name="Eisen J.A."/>
            <person name="Coyne R.S."/>
            <person name="Wu M."/>
            <person name="Wu D."/>
            <person name="Thiagarajan M."/>
            <person name="Wortman J.R."/>
            <person name="Badger J.H."/>
            <person name="Ren Q."/>
            <person name="Amedeo P."/>
            <person name="Jones K.M."/>
            <person name="Tallon L.J."/>
            <person name="Delcher A.L."/>
            <person name="Salzberg S.L."/>
            <person name="Silva J.C."/>
            <person name="Haas B.J."/>
            <person name="Majoros W.H."/>
            <person name="Farzad M."/>
            <person name="Carlton J.M."/>
            <person name="Smith R.K. Jr."/>
            <person name="Garg J."/>
            <person name="Pearlman R.E."/>
            <person name="Karrer K.M."/>
            <person name="Sun L."/>
            <person name="Manning G."/>
            <person name="Elde N.C."/>
            <person name="Turkewitz A.P."/>
            <person name="Asai D.J."/>
            <person name="Wilkes D.E."/>
            <person name="Wang Y."/>
            <person name="Cai H."/>
            <person name="Collins K."/>
            <person name="Stewart B.A."/>
            <person name="Lee S.R."/>
            <person name="Wilamowska K."/>
            <person name="Weinberg Z."/>
            <person name="Ruzzo W.L."/>
            <person name="Wloga D."/>
            <person name="Gaertig J."/>
            <person name="Frankel J."/>
            <person name="Tsao C.-C."/>
            <person name="Gorovsky M.A."/>
            <person name="Keeling P.J."/>
            <person name="Waller R.F."/>
            <person name="Patron N.J."/>
            <person name="Cherry J.M."/>
            <person name="Stover N.A."/>
            <person name="Krieger C.J."/>
            <person name="del Toro C."/>
            <person name="Ryder H.F."/>
            <person name="Williamson S.C."/>
            <person name="Barbeau R.A."/>
            <person name="Hamilton E.P."/>
            <person name="Orias E."/>
        </authorList>
    </citation>
    <scope>NUCLEOTIDE SEQUENCE [LARGE SCALE GENOMIC DNA]</scope>
    <source>
        <strain evidence="3">SB210</strain>
    </source>
</reference>
<dbReference type="Proteomes" id="UP000009168">
    <property type="component" value="Unassembled WGS sequence"/>
</dbReference>
<dbReference type="HOGENOM" id="CLU_800475_0_0_1"/>
<accession>Q22L40</accession>
<name>Q22L40_TETTS</name>
<feature type="region of interest" description="Disordered" evidence="1">
    <location>
        <begin position="1"/>
        <end position="23"/>
    </location>
</feature>
<sequence>MLPKLNQNENSKNTSTGDVNPMNTSLVSLKNKFMVLPSFLNGTINNTNKSSSKQINIFSHQNNDPQVNSQNKWILSKIDNNTNRIISAYKKQNSNFISHSECNSPELQKKSMQQAQQNENQTKRRRRIIKICDADLSNQQSTQNDSNNTQETQTTEPSQIPTITQSSSNKKRKLVRSMLYVQPNTSDQFIIQQNENLMQANQVQSPQPLSASDYILRNKQQINFSEASTIIRDKAETLSLNKQSSQSINLTDKSQTSLSSIKSLSHQRTQSSIQFIGSTENEKECSPKSDNQTSQINLVQNDQGMKCQLSHPNFKSILKCSSQKQTASPYIRISKKQVSFSQIKQVF</sequence>
<dbReference type="AlphaFoldDB" id="Q22L40"/>
<evidence type="ECO:0000313" key="2">
    <source>
        <dbReference type="EMBL" id="EAR85977.1"/>
    </source>
</evidence>
<feature type="compositionally biased region" description="Low complexity" evidence="1">
    <location>
        <begin position="137"/>
        <end position="165"/>
    </location>
</feature>
<protein>
    <submittedName>
        <fullName evidence="2">Uncharacterized protein</fullName>
    </submittedName>
</protein>
<feature type="region of interest" description="Disordered" evidence="1">
    <location>
        <begin position="100"/>
        <end position="172"/>
    </location>
</feature>
<gene>
    <name evidence="2" type="ORF">TTHERM_01013130</name>
</gene>
<dbReference type="RefSeq" id="XP_976572.1">
    <property type="nucleotide sequence ID" value="XM_971479.2"/>
</dbReference>